<dbReference type="InterPro" id="IPR050706">
    <property type="entry name" value="Cyclic-di-GMP_PDE-like"/>
</dbReference>
<dbReference type="PROSITE" id="PS50883">
    <property type="entry name" value="EAL"/>
    <property type="match status" value="1"/>
</dbReference>
<dbReference type="PROSITE" id="PS50887">
    <property type="entry name" value="GGDEF"/>
    <property type="match status" value="1"/>
</dbReference>
<dbReference type="GO" id="GO:0016020">
    <property type="term" value="C:membrane"/>
    <property type="evidence" value="ECO:0007669"/>
    <property type="project" value="InterPro"/>
</dbReference>
<feature type="domain" description="GGDEF" evidence="6">
    <location>
        <begin position="377"/>
        <end position="506"/>
    </location>
</feature>
<dbReference type="Proteomes" id="UP000315439">
    <property type="component" value="Unassembled WGS sequence"/>
</dbReference>
<evidence type="ECO:0000259" key="4">
    <source>
        <dbReference type="PROSITE" id="PS50883"/>
    </source>
</evidence>
<dbReference type="InterPro" id="IPR035919">
    <property type="entry name" value="EAL_sf"/>
</dbReference>
<dbReference type="Pfam" id="PF14827">
    <property type="entry name" value="dCache_3"/>
    <property type="match status" value="1"/>
</dbReference>
<evidence type="ECO:0000313" key="8">
    <source>
        <dbReference type="Proteomes" id="UP000315439"/>
    </source>
</evidence>
<dbReference type="CDD" id="cd01948">
    <property type="entry name" value="EAL"/>
    <property type="match status" value="1"/>
</dbReference>
<accession>A0A545UAC0</accession>
<dbReference type="NCBIfam" id="TIGR00254">
    <property type="entry name" value="GGDEF"/>
    <property type="match status" value="1"/>
</dbReference>
<keyword evidence="2" id="KW-0973">c-di-GMP</keyword>
<dbReference type="PANTHER" id="PTHR33121:SF71">
    <property type="entry name" value="OXYGEN SENSOR PROTEIN DOSP"/>
    <property type="match status" value="1"/>
</dbReference>
<keyword evidence="3" id="KW-1133">Transmembrane helix</keyword>
<dbReference type="PANTHER" id="PTHR33121">
    <property type="entry name" value="CYCLIC DI-GMP PHOSPHODIESTERASE PDEF"/>
    <property type="match status" value="1"/>
</dbReference>
<dbReference type="GO" id="GO:0007165">
    <property type="term" value="P:signal transduction"/>
    <property type="evidence" value="ECO:0007669"/>
    <property type="project" value="InterPro"/>
</dbReference>
<name>A0A545UAC0_9GAMM</name>
<dbReference type="SUPFAM" id="SSF55073">
    <property type="entry name" value="Nucleotide cyclase"/>
    <property type="match status" value="1"/>
</dbReference>
<dbReference type="Pfam" id="PF00672">
    <property type="entry name" value="HAMP"/>
    <property type="match status" value="1"/>
</dbReference>
<dbReference type="Gene3D" id="6.10.340.10">
    <property type="match status" value="1"/>
</dbReference>
<organism evidence="7 8">
    <name type="scientific">Aliikangiella coralliicola</name>
    <dbReference type="NCBI Taxonomy" id="2592383"/>
    <lineage>
        <taxon>Bacteria</taxon>
        <taxon>Pseudomonadati</taxon>
        <taxon>Pseudomonadota</taxon>
        <taxon>Gammaproteobacteria</taxon>
        <taxon>Oceanospirillales</taxon>
        <taxon>Pleioneaceae</taxon>
        <taxon>Aliikangiella</taxon>
    </lineage>
</organism>
<gene>
    <name evidence="7" type="ORF">FLL46_15980</name>
</gene>
<dbReference type="GO" id="GO:0071111">
    <property type="term" value="F:cyclic-guanylate-specific phosphodiesterase activity"/>
    <property type="evidence" value="ECO:0007669"/>
    <property type="project" value="UniProtKB-EC"/>
</dbReference>
<dbReference type="Gene3D" id="3.30.70.270">
    <property type="match status" value="1"/>
</dbReference>
<dbReference type="Pfam" id="PF00990">
    <property type="entry name" value="GGDEF"/>
    <property type="match status" value="1"/>
</dbReference>
<feature type="transmembrane region" description="Helical" evidence="3">
    <location>
        <begin position="272"/>
        <end position="291"/>
    </location>
</feature>
<comment type="caution">
    <text evidence="7">The sequence shown here is derived from an EMBL/GenBank/DDBJ whole genome shotgun (WGS) entry which is preliminary data.</text>
</comment>
<dbReference type="Pfam" id="PF00563">
    <property type="entry name" value="EAL"/>
    <property type="match status" value="1"/>
</dbReference>
<dbReference type="SMART" id="SM00267">
    <property type="entry name" value="GGDEF"/>
    <property type="match status" value="1"/>
</dbReference>
<dbReference type="PROSITE" id="PS50885">
    <property type="entry name" value="HAMP"/>
    <property type="match status" value="1"/>
</dbReference>
<reference evidence="7 8" key="1">
    <citation type="submission" date="2019-07" db="EMBL/GenBank/DDBJ databases">
        <title>Draft genome for Aliikangiella sp. M105.</title>
        <authorList>
            <person name="Wang G."/>
        </authorList>
    </citation>
    <scope>NUCLEOTIDE SEQUENCE [LARGE SCALE GENOMIC DNA]</scope>
    <source>
        <strain evidence="7 8">M105</strain>
    </source>
</reference>
<dbReference type="EC" id="3.1.4.52" evidence="1"/>
<keyword evidence="3" id="KW-0472">Membrane</keyword>
<dbReference type="InterPro" id="IPR029787">
    <property type="entry name" value="Nucleotide_cyclase"/>
</dbReference>
<dbReference type="InterPro" id="IPR000160">
    <property type="entry name" value="GGDEF_dom"/>
</dbReference>
<feature type="domain" description="EAL" evidence="4">
    <location>
        <begin position="515"/>
        <end position="768"/>
    </location>
</feature>
<keyword evidence="8" id="KW-1185">Reference proteome</keyword>
<evidence type="ECO:0000256" key="1">
    <source>
        <dbReference type="ARBA" id="ARBA00012282"/>
    </source>
</evidence>
<evidence type="ECO:0000313" key="7">
    <source>
        <dbReference type="EMBL" id="TQV86417.1"/>
    </source>
</evidence>
<dbReference type="InterPro" id="IPR029150">
    <property type="entry name" value="dCache_3"/>
</dbReference>
<dbReference type="Gene3D" id="3.20.20.450">
    <property type="entry name" value="EAL domain"/>
    <property type="match status" value="1"/>
</dbReference>
<feature type="domain" description="HAMP" evidence="5">
    <location>
        <begin position="292"/>
        <end position="344"/>
    </location>
</feature>
<proteinExistence type="predicted"/>
<dbReference type="CDD" id="cd06225">
    <property type="entry name" value="HAMP"/>
    <property type="match status" value="1"/>
</dbReference>
<dbReference type="SMART" id="SM00052">
    <property type="entry name" value="EAL"/>
    <property type="match status" value="1"/>
</dbReference>
<dbReference type="InterPro" id="IPR003660">
    <property type="entry name" value="HAMP_dom"/>
</dbReference>
<keyword evidence="3" id="KW-0812">Transmembrane</keyword>
<dbReference type="EMBL" id="VIKS01000010">
    <property type="protein sequence ID" value="TQV86417.1"/>
    <property type="molecule type" value="Genomic_DNA"/>
</dbReference>
<evidence type="ECO:0000256" key="2">
    <source>
        <dbReference type="ARBA" id="ARBA00022636"/>
    </source>
</evidence>
<dbReference type="CDD" id="cd01949">
    <property type="entry name" value="GGDEF"/>
    <property type="match status" value="1"/>
</dbReference>
<dbReference type="AlphaFoldDB" id="A0A545UAC0"/>
<dbReference type="SUPFAM" id="SSF141868">
    <property type="entry name" value="EAL domain-like"/>
    <property type="match status" value="1"/>
</dbReference>
<dbReference type="FunFam" id="3.20.20.450:FF:000001">
    <property type="entry name" value="Cyclic di-GMP phosphodiesterase yahA"/>
    <property type="match status" value="1"/>
</dbReference>
<dbReference type="RefSeq" id="WP_142932340.1">
    <property type="nucleotide sequence ID" value="NZ_ML660166.1"/>
</dbReference>
<dbReference type="SMART" id="SM00304">
    <property type="entry name" value="HAMP"/>
    <property type="match status" value="1"/>
</dbReference>
<sequence>MKTLVNKIFTTFVTVLLLVQIVSFGFAYQANKRVEVLKLTNQITTADTVFKNLFESRNYYLEAFSETAAKDYGLKQVFNEDTRSFLVALNNHKKRIDADIAIAVSKQYQVVGQLLSIERNGKKKTSVGEDQGKEFRHPEWLELPGQSYIYHLNEALYQISFSPLKSGEVIVGWVGFGYAIDKSLVEEISMQTGLHAAIVSKKNTSANWHLVASSEQQTETESLINSLLSNSNNEEMVITKHTIEDNGYQVIAVMYDFRSDILGTVKNQSMNLMLFASISILASMLGAFFIAKTITRPVNKLIEQTRVISKGNYDQSVEIDDIKELAQLASEFKMMQQAVLAREKDISHRVFHDPLTDLPNRNRLMYFLEIQLQEKEPRLALALLNVRRIRDVNDTLGHNVGDQVIKEVSRRLTKLNNENVFHLGSDEFALVWLDNNDDFIQDQIKRIFGVLDKPFTYHDIALHLQVQIGVAFNNPDNETAINLLQKTDTALHNARKSNHHYQIYDRLLDFYTIERLHLVNSLKSAFTENQLVLYYQPKLDLRASKITSVEALVRWLHPVNGLIPPDTFIPIAEQTGQMNALTKWVIEEAANQYTKWQKDDINLSIAINISAEDLRNDELITFLLALKNAKKLPDEAIALEVTENAVLSDPKLAIKLLARLQKSGFRISIDDYGTGYSSLEQLKILPVDELKIDKSFVQNLMMDKDDQTIVDSTISLAHNMNLSVVAEGVEDLETLAWLQARHCQYAQGYYVSRPLPAEKLTSWLPSFEGLKIKEKCHD</sequence>
<evidence type="ECO:0000259" key="6">
    <source>
        <dbReference type="PROSITE" id="PS50887"/>
    </source>
</evidence>
<evidence type="ECO:0000256" key="3">
    <source>
        <dbReference type="SAM" id="Phobius"/>
    </source>
</evidence>
<dbReference type="InterPro" id="IPR001633">
    <property type="entry name" value="EAL_dom"/>
</dbReference>
<dbReference type="OrthoDB" id="9804951at2"/>
<protein>
    <recommendedName>
        <fullName evidence="1">cyclic-guanylate-specific phosphodiesterase</fullName>
        <ecNumber evidence="1">3.1.4.52</ecNumber>
    </recommendedName>
</protein>
<evidence type="ECO:0000259" key="5">
    <source>
        <dbReference type="PROSITE" id="PS50885"/>
    </source>
</evidence>
<dbReference type="InterPro" id="IPR043128">
    <property type="entry name" value="Rev_trsase/Diguanyl_cyclase"/>
</dbReference>
<dbReference type="SUPFAM" id="SSF158472">
    <property type="entry name" value="HAMP domain-like"/>
    <property type="match status" value="1"/>
</dbReference>